<dbReference type="Gene3D" id="3.90.1560.10">
    <property type="entry name" value="ComB-like"/>
    <property type="match status" value="1"/>
</dbReference>
<dbReference type="SUPFAM" id="SSF142823">
    <property type="entry name" value="ComB-like"/>
    <property type="match status" value="1"/>
</dbReference>
<comment type="caution">
    <text evidence="3">The sequence shown here is derived from an EMBL/GenBank/DDBJ whole genome shotgun (WGS) entry which is preliminary data.</text>
</comment>
<accession>A0ABU1XA18</accession>
<protein>
    <recommendedName>
        <fullName evidence="1">Probable 2-phosphosulfolactate phosphatase</fullName>
    </recommendedName>
</protein>
<name>A0ABU1XA18_9NOCA</name>
<evidence type="ECO:0000313" key="3">
    <source>
        <dbReference type="EMBL" id="MDR7167388.1"/>
    </source>
</evidence>
<dbReference type="GO" id="GO:0050532">
    <property type="term" value="F:2-phosphosulfolactate phosphatase activity"/>
    <property type="evidence" value="ECO:0007669"/>
    <property type="project" value="UniProtKB-EC"/>
</dbReference>
<keyword evidence="3" id="KW-0378">Hydrolase</keyword>
<dbReference type="Pfam" id="PF04029">
    <property type="entry name" value="2-ph_phosp"/>
    <property type="match status" value="1"/>
</dbReference>
<dbReference type="RefSeq" id="WP_310399124.1">
    <property type="nucleotide sequence ID" value="NZ_JAVDWW010000001.1"/>
</dbReference>
<gene>
    <name evidence="3" type="ORF">J2W56_001106</name>
</gene>
<feature type="region of interest" description="Disordered" evidence="2">
    <location>
        <begin position="258"/>
        <end position="285"/>
    </location>
</feature>
<keyword evidence="4" id="KW-1185">Reference proteome</keyword>
<evidence type="ECO:0000256" key="2">
    <source>
        <dbReference type="SAM" id="MobiDB-lite"/>
    </source>
</evidence>
<reference evidence="3 4" key="1">
    <citation type="submission" date="2023-07" db="EMBL/GenBank/DDBJ databases">
        <title>Sorghum-associated microbial communities from plants grown in Nebraska, USA.</title>
        <authorList>
            <person name="Schachtman D."/>
        </authorList>
    </citation>
    <scope>NUCLEOTIDE SEQUENCE [LARGE SCALE GENOMIC DNA]</scope>
    <source>
        <strain evidence="3 4">4272</strain>
    </source>
</reference>
<evidence type="ECO:0000313" key="4">
    <source>
        <dbReference type="Proteomes" id="UP001251217"/>
    </source>
</evidence>
<evidence type="ECO:0000256" key="1">
    <source>
        <dbReference type="ARBA" id="ARBA00021948"/>
    </source>
</evidence>
<sequence>MNAGIFRQQDYRIRLEWGREGVEQLGPECGALIIVDVLSFSTSVDMAVSRGGRVLPLPLRRADPRAAVEAERAGAVLAAAKHDSGWSLSPSSLIDLPAGTLLALPSPNGATLSARAAQFDSTVFAGSLRNADAVAKAAIAAAGDRPVGIIAAGERWGIVDGPLRPSLEDHLGAGAISAALLAHDGDGSPEARLAAIGFRSATSELPALVGEAISGRELTDMGLVHDVRLAAQWNASTTAPMLVHGIFSDRAVVGPGIRHSPPARLGRSQWPDRPSSSTSSNTVSP</sequence>
<dbReference type="InterPro" id="IPR005238">
    <property type="entry name" value="ComB-like"/>
</dbReference>
<proteinExistence type="predicted"/>
<dbReference type="Proteomes" id="UP001251217">
    <property type="component" value="Unassembled WGS sequence"/>
</dbReference>
<feature type="compositionally biased region" description="Low complexity" evidence="2">
    <location>
        <begin position="275"/>
        <end position="285"/>
    </location>
</feature>
<dbReference type="EMBL" id="JAVDWW010000001">
    <property type="protein sequence ID" value="MDR7167388.1"/>
    <property type="molecule type" value="Genomic_DNA"/>
</dbReference>
<dbReference type="InterPro" id="IPR036702">
    <property type="entry name" value="ComB-like_sf"/>
</dbReference>
<organism evidence="3 4">
    <name type="scientific">Nocardia kruczakiae</name>
    <dbReference type="NCBI Taxonomy" id="261477"/>
    <lineage>
        <taxon>Bacteria</taxon>
        <taxon>Bacillati</taxon>
        <taxon>Actinomycetota</taxon>
        <taxon>Actinomycetes</taxon>
        <taxon>Mycobacteriales</taxon>
        <taxon>Nocardiaceae</taxon>
        <taxon>Nocardia</taxon>
    </lineage>
</organism>